<dbReference type="Proteomes" id="UP000601435">
    <property type="component" value="Unassembled WGS sequence"/>
</dbReference>
<organism evidence="1 2">
    <name type="scientific">Symbiodinium necroappetens</name>
    <dbReference type="NCBI Taxonomy" id="1628268"/>
    <lineage>
        <taxon>Eukaryota</taxon>
        <taxon>Sar</taxon>
        <taxon>Alveolata</taxon>
        <taxon>Dinophyceae</taxon>
        <taxon>Suessiales</taxon>
        <taxon>Symbiodiniaceae</taxon>
        <taxon>Symbiodinium</taxon>
    </lineage>
</organism>
<evidence type="ECO:0000313" key="1">
    <source>
        <dbReference type="EMBL" id="CAE7903986.1"/>
    </source>
</evidence>
<gene>
    <name evidence="1" type="ORF">SNEC2469_LOCUS30540</name>
</gene>
<reference evidence="1" key="1">
    <citation type="submission" date="2021-02" db="EMBL/GenBank/DDBJ databases">
        <authorList>
            <person name="Dougan E. K."/>
            <person name="Rhodes N."/>
            <person name="Thang M."/>
            <person name="Chan C."/>
        </authorList>
    </citation>
    <scope>NUCLEOTIDE SEQUENCE</scope>
</reference>
<keyword evidence="2" id="KW-1185">Reference proteome</keyword>
<proteinExistence type="predicted"/>
<accession>A0A813BHC4</accession>
<dbReference type="AlphaFoldDB" id="A0A813BHC4"/>
<dbReference type="EMBL" id="CAJNJA010071475">
    <property type="protein sequence ID" value="CAE7903986.1"/>
    <property type="molecule type" value="Genomic_DNA"/>
</dbReference>
<comment type="caution">
    <text evidence="1">The sequence shown here is derived from an EMBL/GenBank/DDBJ whole genome shotgun (WGS) entry which is preliminary data.</text>
</comment>
<protein>
    <submittedName>
        <fullName evidence="1">Uncharacterized protein</fullName>
    </submittedName>
</protein>
<name>A0A813BHC4_9DINO</name>
<evidence type="ECO:0000313" key="2">
    <source>
        <dbReference type="Proteomes" id="UP000601435"/>
    </source>
</evidence>
<feature type="non-terminal residue" evidence="1">
    <location>
        <position position="179"/>
    </location>
</feature>
<sequence>QKLTCQEELGHCNFVTFATLMFSGDSKGCRATQMAESSEGGDLADARLSAPYGAAIATAQRLLFVTDAGNGKAGQVASKAATFPGRKEWESDDEPRKALLHQVTSLVSKLKQASRRPITGSMPWPLAFLMRPDAKKYNGAMTSSIQVYCPRAFVLLPGSRGPSKRGKVSICTREPCVRR</sequence>